<dbReference type="InterPro" id="IPR003439">
    <property type="entry name" value="ABC_transporter-like_ATP-bd"/>
</dbReference>
<dbReference type="GO" id="GO:0016887">
    <property type="term" value="F:ATP hydrolysis activity"/>
    <property type="evidence" value="ECO:0007669"/>
    <property type="project" value="InterPro"/>
</dbReference>
<dbReference type="Gene3D" id="3.40.50.300">
    <property type="entry name" value="P-loop containing nucleotide triphosphate hydrolases"/>
    <property type="match status" value="1"/>
</dbReference>
<evidence type="ECO:0000256" key="5">
    <source>
        <dbReference type="ARBA" id="ARBA00022967"/>
    </source>
</evidence>
<keyword evidence="1" id="KW-0813">Transport</keyword>
<evidence type="ECO:0000256" key="3">
    <source>
        <dbReference type="ARBA" id="ARBA00022741"/>
    </source>
</evidence>
<feature type="domain" description="ABC transporter" evidence="7">
    <location>
        <begin position="1"/>
        <end position="63"/>
    </location>
</feature>
<organism evidence="8">
    <name type="scientific">marine metagenome</name>
    <dbReference type="NCBI Taxonomy" id="408172"/>
    <lineage>
        <taxon>unclassified sequences</taxon>
        <taxon>metagenomes</taxon>
        <taxon>ecological metagenomes</taxon>
    </lineage>
</organism>
<feature type="non-terminal residue" evidence="8">
    <location>
        <position position="66"/>
    </location>
</feature>
<gene>
    <name evidence="8" type="ORF">METZ01_LOCUS407166</name>
</gene>
<evidence type="ECO:0000313" key="8">
    <source>
        <dbReference type="EMBL" id="SVD54312.1"/>
    </source>
</evidence>
<keyword evidence="3" id="KW-0547">Nucleotide-binding</keyword>
<feature type="non-terminal residue" evidence="8">
    <location>
        <position position="1"/>
    </location>
</feature>
<protein>
    <recommendedName>
        <fullName evidence="7">ABC transporter domain-containing protein</fullName>
    </recommendedName>
</protein>
<evidence type="ECO:0000256" key="4">
    <source>
        <dbReference type="ARBA" id="ARBA00022840"/>
    </source>
</evidence>
<keyword evidence="6" id="KW-0472">Membrane</keyword>
<dbReference type="Pfam" id="PF00005">
    <property type="entry name" value="ABC_tran"/>
    <property type="match status" value="1"/>
</dbReference>
<reference evidence="8" key="1">
    <citation type="submission" date="2018-05" db="EMBL/GenBank/DDBJ databases">
        <authorList>
            <person name="Lanie J.A."/>
            <person name="Ng W.-L."/>
            <person name="Kazmierczak K.M."/>
            <person name="Andrzejewski T.M."/>
            <person name="Davidsen T.M."/>
            <person name="Wayne K.J."/>
            <person name="Tettelin H."/>
            <person name="Glass J.I."/>
            <person name="Rusch D."/>
            <person name="Podicherti R."/>
            <person name="Tsui H.-C.T."/>
            <person name="Winkler M.E."/>
        </authorList>
    </citation>
    <scope>NUCLEOTIDE SEQUENCE</scope>
</reference>
<dbReference type="InterPro" id="IPR027417">
    <property type="entry name" value="P-loop_NTPase"/>
</dbReference>
<keyword evidence="4" id="KW-0067">ATP-binding</keyword>
<dbReference type="AlphaFoldDB" id="A0A382W678"/>
<dbReference type="PANTHER" id="PTHR43790">
    <property type="entry name" value="CARBOHYDRATE TRANSPORT ATP-BINDING PROTEIN MG119-RELATED"/>
    <property type="match status" value="1"/>
</dbReference>
<accession>A0A382W678</accession>
<dbReference type="SUPFAM" id="SSF52540">
    <property type="entry name" value="P-loop containing nucleoside triphosphate hydrolases"/>
    <property type="match status" value="1"/>
</dbReference>
<dbReference type="InterPro" id="IPR050107">
    <property type="entry name" value="ABC_carbohydrate_import_ATPase"/>
</dbReference>
<evidence type="ECO:0000256" key="6">
    <source>
        <dbReference type="ARBA" id="ARBA00023136"/>
    </source>
</evidence>
<evidence type="ECO:0000259" key="7">
    <source>
        <dbReference type="Pfam" id="PF00005"/>
    </source>
</evidence>
<dbReference type="EMBL" id="UINC01157363">
    <property type="protein sequence ID" value="SVD54312.1"/>
    <property type="molecule type" value="Genomic_DNA"/>
</dbReference>
<sequence>VVGENGAGKSTLMKILAGVYTPKSGTIRIEGREVRIQSVRDAQAHGIALIHQELNLAANLDIAANI</sequence>
<evidence type="ECO:0000256" key="1">
    <source>
        <dbReference type="ARBA" id="ARBA00022448"/>
    </source>
</evidence>
<keyword evidence="2" id="KW-1003">Cell membrane</keyword>
<name>A0A382W678_9ZZZZ</name>
<keyword evidence="5" id="KW-1278">Translocase</keyword>
<proteinExistence type="predicted"/>
<dbReference type="PANTHER" id="PTHR43790:SF3">
    <property type="entry name" value="D-ALLOSE IMPORT ATP-BINDING PROTEIN ALSA-RELATED"/>
    <property type="match status" value="1"/>
</dbReference>
<evidence type="ECO:0000256" key="2">
    <source>
        <dbReference type="ARBA" id="ARBA00022475"/>
    </source>
</evidence>
<dbReference type="GO" id="GO:0005524">
    <property type="term" value="F:ATP binding"/>
    <property type="evidence" value="ECO:0007669"/>
    <property type="project" value="UniProtKB-KW"/>
</dbReference>